<keyword evidence="10" id="KW-0378">Hydrolase</keyword>
<sequence length="427" mass="44254">MANFSIRVLATFLVTLPVAFAGSPATCSNPQTSCQNTTAVSDLCCFNAPGGQLLQTQFWDTSPSTGPSNSWTVHGLWPDHCDGTYDSDCDPTRAYANITAILQSYGKTDLLSYMNEFWVDIDGDSESFWEHEWAKHGTCISTLDPSCYTDYTPQEEIPDFFQKTVDIFQTLDSYTALANAGIVPSSSATYTASQIQAALKSAYGFDATIQCSSGALDEIWYSYNVQGSVQTGLFIKTEPIGQTSSCSSTGIKYLPKSGSPVSISSSPSTTSTTLTTSKTVSSASSSPTVSTSTTSTTASSASSSPTGGSGTFSGSGYLNAFTSGSQTGCLISAGTWYTSGPCATFSATASASGFTLKSSKGSCGISSSSTFTCGSGVTATVFTASGGYLSYGGSTTFYAAAVPSGSTQEAVSTASNSVSVSFEWQSK</sequence>
<keyword evidence="5" id="KW-0963">Cytoplasm</keyword>
<evidence type="ECO:0000256" key="1">
    <source>
        <dbReference type="ARBA" id="ARBA00004410"/>
    </source>
</evidence>
<evidence type="ECO:0000256" key="8">
    <source>
        <dbReference type="ARBA" id="ARBA00022729"/>
    </source>
</evidence>
<keyword evidence="7" id="KW-0540">Nuclease</keyword>
<feature type="active site" evidence="16">
    <location>
        <position position="136"/>
    </location>
</feature>
<gene>
    <name evidence="21" type="ORF">L207DRAFT_479774</name>
</gene>
<dbReference type="SUPFAM" id="SSF55895">
    <property type="entry name" value="Ribonuclease Rh-like"/>
    <property type="match status" value="1"/>
</dbReference>
<dbReference type="InterPro" id="IPR033697">
    <property type="entry name" value="Ribonuclease_T2_eukaryotic"/>
</dbReference>
<dbReference type="EMBL" id="KZ613939">
    <property type="protein sequence ID" value="PMD46151.1"/>
    <property type="molecule type" value="Genomic_DNA"/>
</dbReference>
<feature type="region of interest" description="Disordered" evidence="18">
    <location>
        <begin position="257"/>
        <end position="309"/>
    </location>
</feature>
<comment type="similarity">
    <text evidence="3 17">Belongs to the RNase T2 family.</text>
</comment>
<evidence type="ECO:0000256" key="12">
    <source>
        <dbReference type="ARBA" id="ARBA00023180"/>
    </source>
</evidence>
<feature type="domain" description="RNase T2-like C-terminal" evidence="20">
    <location>
        <begin position="311"/>
        <end position="426"/>
    </location>
</feature>
<evidence type="ECO:0000256" key="10">
    <source>
        <dbReference type="ARBA" id="ARBA00022801"/>
    </source>
</evidence>
<dbReference type="EC" id="4.6.1.19" evidence="4"/>
<keyword evidence="22" id="KW-1185">Reference proteome</keyword>
<keyword evidence="8 19" id="KW-0732">Signal</keyword>
<dbReference type="Pfam" id="PF00445">
    <property type="entry name" value="Ribonuclease_T2"/>
    <property type="match status" value="1"/>
</dbReference>
<comment type="subcellular location">
    <subcellularLocation>
        <location evidence="2">Cytoplasm</location>
    </subcellularLocation>
    <subcellularLocation>
        <location evidence="1">Vacuole lumen</location>
    </subcellularLocation>
</comment>
<keyword evidence="13" id="KW-0456">Lyase</keyword>
<name>A0A2J6S5W1_HYAVF</name>
<evidence type="ECO:0000256" key="18">
    <source>
        <dbReference type="SAM" id="MobiDB-lite"/>
    </source>
</evidence>
<dbReference type="InterPro" id="IPR001568">
    <property type="entry name" value="RNase_T2-like"/>
</dbReference>
<evidence type="ECO:0000256" key="14">
    <source>
        <dbReference type="ARBA" id="ARBA00025494"/>
    </source>
</evidence>
<reference evidence="21 22" key="1">
    <citation type="submission" date="2016-04" db="EMBL/GenBank/DDBJ databases">
        <title>A degradative enzymes factory behind the ericoid mycorrhizal symbiosis.</title>
        <authorList>
            <consortium name="DOE Joint Genome Institute"/>
            <person name="Martino E."/>
            <person name="Morin E."/>
            <person name="Grelet G."/>
            <person name="Kuo A."/>
            <person name="Kohler A."/>
            <person name="Daghino S."/>
            <person name="Barry K."/>
            <person name="Choi C."/>
            <person name="Cichocki N."/>
            <person name="Clum A."/>
            <person name="Copeland A."/>
            <person name="Hainaut M."/>
            <person name="Haridas S."/>
            <person name="Labutti K."/>
            <person name="Lindquist E."/>
            <person name="Lipzen A."/>
            <person name="Khouja H.-R."/>
            <person name="Murat C."/>
            <person name="Ohm R."/>
            <person name="Olson A."/>
            <person name="Spatafora J."/>
            <person name="Veneault-Fourrey C."/>
            <person name="Henrissat B."/>
            <person name="Grigoriev I."/>
            <person name="Martin F."/>
            <person name="Perotto S."/>
        </authorList>
    </citation>
    <scope>NUCLEOTIDE SEQUENCE [LARGE SCALE GENOMIC DNA]</scope>
    <source>
        <strain evidence="21 22">F</strain>
    </source>
</reference>
<dbReference type="PANTHER" id="PTHR11240:SF79">
    <property type="entry name" value="RIBONUCLEASE T2"/>
    <property type="match status" value="1"/>
</dbReference>
<keyword evidence="11" id="KW-1015">Disulfide bond</keyword>
<dbReference type="InterPro" id="IPR033130">
    <property type="entry name" value="RNase_T2_His_AS_2"/>
</dbReference>
<proteinExistence type="inferred from homology"/>
<accession>A0A2J6S5W1</accession>
<dbReference type="PROSITE" id="PS00530">
    <property type="entry name" value="RNASE_T2_1"/>
    <property type="match status" value="1"/>
</dbReference>
<dbReference type="FunFam" id="3.90.730.10:FF:000004">
    <property type="entry name" value="Ribonuclease T2-like"/>
    <property type="match status" value="1"/>
</dbReference>
<feature type="chain" id="PRO_5014438279" description="Ribonuclease T2-like" evidence="19">
    <location>
        <begin position="22"/>
        <end position="427"/>
    </location>
</feature>
<evidence type="ECO:0000256" key="13">
    <source>
        <dbReference type="ARBA" id="ARBA00023239"/>
    </source>
</evidence>
<dbReference type="Proteomes" id="UP000235786">
    <property type="component" value="Unassembled WGS sequence"/>
</dbReference>
<dbReference type="InterPro" id="IPR036430">
    <property type="entry name" value="RNase_T2-like_sf"/>
</dbReference>
<feature type="active site" evidence="16">
    <location>
        <position position="74"/>
    </location>
</feature>
<evidence type="ECO:0000256" key="19">
    <source>
        <dbReference type="SAM" id="SignalP"/>
    </source>
</evidence>
<evidence type="ECO:0000256" key="3">
    <source>
        <dbReference type="ARBA" id="ARBA00007469"/>
    </source>
</evidence>
<dbReference type="PANTHER" id="PTHR11240">
    <property type="entry name" value="RIBONUCLEASE T2"/>
    <property type="match status" value="1"/>
</dbReference>
<feature type="signal peptide" evidence="19">
    <location>
        <begin position="1"/>
        <end position="21"/>
    </location>
</feature>
<evidence type="ECO:0000313" key="22">
    <source>
        <dbReference type="Proteomes" id="UP000235786"/>
    </source>
</evidence>
<keyword evidence="6" id="KW-0926">Vacuole</keyword>
<dbReference type="GO" id="GO:0016787">
    <property type="term" value="F:hydrolase activity"/>
    <property type="evidence" value="ECO:0007669"/>
    <property type="project" value="UniProtKB-KW"/>
</dbReference>
<evidence type="ECO:0000256" key="9">
    <source>
        <dbReference type="ARBA" id="ARBA00022759"/>
    </source>
</evidence>
<feature type="active site" evidence="16">
    <location>
        <position position="132"/>
    </location>
</feature>
<evidence type="ECO:0000256" key="5">
    <source>
        <dbReference type="ARBA" id="ARBA00022490"/>
    </source>
</evidence>
<dbReference type="PROSITE" id="PS00531">
    <property type="entry name" value="RNASE_T2_2"/>
    <property type="match status" value="1"/>
</dbReference>
<dbReference type="OrthoDB" id="435754at2759"/>
<evidence type="ECO:0000256" key="2">
    <source>
        <dbReference type="ARBA" id="ARBA00004496"/>
    </source>
</evidence>
<evidence type="ECO:0000256" key="6">
    <source>
        <dbReference type="ARBA" id="ARBA00022554"/>
    </source>
</evidence>
<feature type="compositionally biased region" description="Low complexity" evidence="18">
    <location>
        <begin position="257"/>
        <end position="306"/>
    </location>
</feature>
<keyword evidence="9" id="KW-0255">Endonuclease</keyword>
<protein>
    <recommendedName>
        <fullName evidence="15">Ribonuclease T2-like</fullName>
        <ecNumber evidence="4">4.6.1.19</ecNumber>
    </recommendedName>
</protein>
<evidence type="ECO:0000256" key="7">
    <source>
        <dbReference type="ARBA" id="ARBA00022722"/>
    </source>
</evidence>
<dbReference type="Gene3D" id="3.90.730.10">
    <property type="entry name" value="Ribonuclease T2-like"/>
    <property type="match status" value="1"/>
</dbReference>
<dbReference type="Pfam" id="PF25488">
    <property type="entry name" value="RNaseT2L_C"/>
    <property type="match status" value="1"/>
</dbReference>
<dbReference type="GO" id="GO:0006401">
    <property type="term" value="P:RNA catabolic process"/>
    <property type="evidence" value="ECO:0007669"/>
    <property type="project" value="TreeGrafter"/>
</dbReference>
<dbReference type="InterPro" id="IPR057328">
    <property type="entry name" value="RNaseT2L_C"/>
</dbReference>
<dbReference type="GO" id="GO:0005775">
    <property type="term" value="C:vacuolar lumen"/>
    <property type="evidence" value="ECO:0007669"/>
    <property type="project" value="UniProtKB-SubCell"/>
</dbReference>
<evidence type="ECO:0000256" key="4">
    <source>
        <dbReference type="ARBA" id="ARBA00012571"/>
    </source>
</evidence>
<evidence type="ECO:0000259" key="20">
    <source>
        <dbReference type="Pfam" id="PF25488"/>
    </source>
</evidence>
<comment type="function">
    <text evidence="14">Rnase which modulates cell survival under stress conditions. Released from the vacuole to the cytoplasm during stress to promote tRNA and rRNA cleavage and to activate separately a downstream pathway that promotes cell death. Involved in cell size, vacuolar morphology and growth at high temperatures and high salt concentration.</text>
</comment>
<dbReference type="GO" id="GO:0033897">
    <property type="term" value="F:ribonuclease T2 activity"/>
    <property type="evidence" value="ECO:0007669"/>
    <property type="project" value="UniProtKB-EC"/>
</dbReference>
<evidence type="ECO:0000313" key="21">
    <source>
        <dbReference type="EMBL" id="PMD46151.1"/>
    </source>
</evidence>
<dbReference type="InterPro" id="IPR018188">
    <property type="entry name" value="RNase_T2_His_AS_1"/>
</dbReference>
<evidence type="ECO:0000256" key="11">
    <source>
        <dbReference type="ARBA" id="ARBA00023157"/>
    </source>
</evidence>
<dbReference type="CDD" id="cd01061">
    <property type="entry name" value="RNase_T2_euk"/>
    <property type="match status" value="1"/>
</dbReference>
<evidence type="ECO:0000256" key="17">
    <source>
        <dbReference type="RuleBase" id="RU004328"/>
    </source>
</evidence>
<dbReference type="GO" id="GO:0005576">
    <property type="term" value="C:extracellular region"/>
    <property type="evidence" value="ECO:0007669"/>
    <property type="project" value="TreeGrafter"/>
</dbReference>
<evidence type="ECO:0000256" key="16">
    <source>
        <dbReference type="PIRSR" id="PIRSR633697-1"/>
    </source>
</evidence>
<dbReference type="GO" id="GO:0003723">
    <property type="term" value="F:RNA binding"/>
    <property type="evidence" value="ECO:0007669"/>
    <property type="project" value="InterPro"/>
</dbReference>
<keyword evidence="12" id="KW-0325">Glycoprotein</keyword>
<organism evidence="21 22">
    <name type="scientific">Hyaloscypha variabilis (strain UAMH 11265 / GT02V1 / F)</name>
    <name type="common">Meliniomyces variabilis</name>
    <dbReference type="NCBI Taxonomy" id="1149755"/>
    <lineage>
        <taxon>Eukaryota</taxon>
        <taxon>Fungi</taxon>
        <taxon>Dikarya</taxon>
        <taxon>Ascomycota</taxon>
        <taxon>Pezizomycotina</taxon>
        <taxon>Leotiomycetes</taxon>
        <taxon>Helotiales</taxon>
        <taxon>Hyaloscyphaceae</taxon>
        <taxon>Hyaloscypha</taxon>
        <taxon>Hyaloscypha variabilis</taxon>
    </lineage>
</organism>
<evidence type="ECO:0000256" key="15">
    <source>
        <dbReference type="ARBA" id="ARBA00071169"/>
    </source>
</evidence>
<dbReference type="AlphaFoldDB" id="A0A2J6S5W1"/>